<dbReference type="SUPFAM" id="SSF53187">
    <property type="entry name" value="Zn-dependent exopeptidases"/>
    <property type="match status" value="1"/>
</dbReference>
<dbReference type="InterPro" id="IPR051458">
    <property type="entry name" value="Cyt/Met_Dipeptidase"/>
</dbReference>
<dbReference type="Pfam" id="PF01546">
    <property type="entry name" value="Peptidase_M20"/>
    <property type="match status" value="1"/>
</dbReference>
<protein>
    <submittedName>
        <fullName evidence="5">M20 family metallopeptidase</fullName>
    </submittedName>
</protein>
<evidence type="ECO:0000259" key="4">
    <source>
        <dbReference type="Pfam" id="PF07687"/>
    </source>
</evidence>
<reference evidence="5 6" key="1">
    <citation type="submission" date="2022-11" db="EMBL/GenBank/DDBJ databases">
        <title>Biodiversity and phylogenetic relationships of bacteria.</title>
        <authorList>
            <person name="Machado R.A.R."/>
            <person name="Bhat A."/>
            <person name="Loulou A."/>
            <person name="Kallel S."/>
        </authorList>
    </citation>
    <scope>NUCLEOTIDE SEQUENCE [LARGE SCALE GENOMIC DNA]</scope>
    <source>
        <strain evidence="5 6">DSM 13975</strain>
    </source>
</reference>
<keyword evidence="6" id="KW-1185">Reference proteome</keyword>
<dbReference type="PANTHER" id="PTHR43270">
    <property type="entry name" value="BETA-ALA-HIS DIPEPTIDASE"/>
    <property type="match status" value="1"/>
</dbReference>
<gene>
    <name evidence="5" type="ORF">OSH09_05185</name>
</gene>
<evidence type="ECO:0000256" key="1">
    <source>
        <dbReference type="ARBA" id="ARBA00022670"/>
    </source>
</evidence>
<comment type="caution">
    <text evidence="5">The sequence shown here is derived from an EMBL/GenBank/DDBJ whole genome shotgun (WGS) entry which is preliminary data.</text>
</comment>
<organism evidence="5 6">
    <name type="scientific">Alcaligenes parafaecalis</name>
    <dbReference type="NCBI Taxonomy" id="171260"/>
    <lineage>
        <taxon>Bacteria</taxon>
        <taxon>Pseudomonadati</taxon>
        <taxon>Pseudomonadota</taxon>
        <taxon>Betaproteobacteria</taxon>
        <taxon>Burkholderiales</taxon>
        <taxon>Alcaligenaceae</taxon>
        <taxon>Alcaligenes</taxon>
    </lineage>
</organism>
<proteinExistence type="predicted"/>
<dbReference type="RefSeq" id="WP_266120369.1">
    <property type="nucleotide sequence ID" value="NZ_JAPKNA010000001.1"/>
</dbReference>
<dbReference type="Gene3D" id="3.30.70.360">
    <property type="match status" value="1"/>
</dbReference>
<keyword evidence="3" id="KW-0378">Hydrolase</keyword>
<dbReference type="InterPro" id="IPR011650">
    <property type="entry name" value="Peptidase_M20_dimer"/>
</dbReference>
<dbReference type="PANTHER" id="PTHR43270:SF12">
    <property type="entry name" value="SUCCINYL-DIAMINOPIMELATE DESUCCINYLASE"/>
    <property type="match status" value="1"/>
</dbReference>
<evidence type="ECO:0000256" key="3">
    <source>
        <dbReference type="ARBA" id="ARBA00022801"/>
    </source>
</evidence>
<dbReference type="Proteomes" id="UP001209916">
    <property type="component" value="Unassembled WGS sequence"/>
</dbReference>
<sequence length="460" mass="50237">MGKSEALANVRAYLADGRFEAELRRRVAIESDSQTAEKADQLVQYLDQELSPSLSKLGFAVRIMDNPKGAGPILVAHRHESDDLPTVLTYGHGDVVPGHDQQWREGLTPWALTIEGERWYGRGTADNKGQHSINLVALEQVIQARKGRLGFNLKAIFETGEERGSVGLREFCEEQAELLSADVFLASDGPRLNASQPTVFLGSRGTALFSLEVVSRDSGLHSGNWGGVMENPSIVLANALACLIDGKGKLLCPDLTPGGIPDDVKAAIADLEIGQHTLGQALNEHWGEPGLSYGERLFGWNTLEVLALEAGNPQKPVNAIPPRAKAFCNLRFVLGTEWERLETALRQHLDAHGFEQVRICMDRITPATRLDLSNPWIAVVKDAISKVTSQKIALIPNLAGTVPNDIFADVLGLPTLWVPHSYPGCSQHAPDEHMLTPVIQEGLDIMTSIFWELGERAHNT</sequence>
<dbReference type="EMBL" id="JAPKNA010000001">
    <property type="protein sequence ID" value="MCX5463567.1"/>
    <property type="molecule type" value="Genomic_DNA"/>
</dbReference>
<name>A0ABT3VJ82_9BURK</name>
<dbReference type="Gene3D" id="3.40.630.10">
    <property type="entry name" value="Zn peptidases"/>
    <property type="match status" value="1"/>
</dbReference>
<evidence type="ECO:0000256" key="2">
    <source>
        <dbReference type="ARBA" id="ARBA00022723"/>
    </source>
</evidence>
<evidence type="ECO:0000313" key="5">
    <source>
        <dbReference type="EMBL" id="MCX5463567.1"/>
    </source>
</evidence>
<dbReference type="NCBIfam" id="NF005478">
    <property type="entry name" value="PRK07079.1"/>
    <property type="match status" value="1"/>
</dbReference>
<accession>A0ABT3VJ82</accession>
<evidence type="ECO:0000313" key="6">
    <source>
        <dbReference type="Proteomes" id="UP001209916"/>
    </source>
</evidence>
<keyword evidence="1" id="KW-0645">Protease</keyword>
<dbReference type="Pfam" id="PF07687">
    <property type="entry name" value="M20_dimer"/>
    <property type="match status" value="1"/>
</dbReference>
<feature type="domain" description="Peptidase M20 dimerisation" evidence="4">
    <location>
        <begin position="211"/>
        <end position="353"/>
    </location>
</feature>
<dbReference type="InterPro" id="IPR002933">
    <property type="entry name" value="Peptidase_M20"/>
</dbReference>
<keyword evidence="2" id="KW-0479">Metal-binding</keyword>